<dbReference type="EMBL" id="PFWH01000047">
    <property type="protein sequence ID" value="PJA63359.1"/>
    <property type="molecule type" value="Genomic_DNA"/>
</dbReference>
<keyword evidence="1" id="KW-0812">Transmembrane</keyword>
<keyword evidence="1" id="KW-1133">Transmembrane helix</keyword>
<feature type="transmembrane region" description="Helical" evidence="1">
    <location>
        <begin position="12"/>
        <end position="32"/>
    </location>
</feature>
<protein>
    <submittedName>
        <fullName evidence="2">Uncharacterized protein</fullName>
    </submittedName>
</protein>
<reference evidence="3" key="1">
    <citation type="submission" date="2017-09" db="EMBL/GenBank/DDBJ databases">
        <title>Depth-based differentiation of microbial function through sediment-hosted aquifers and enrichment of novel symbionts in the deep terrestrial subsurface.</title>
        <authorList>
            <person name="Probst A.J."/>
            <person name="Ladd B."/>
            <person name="Jarett J.K."/>
            <person name="Geller-Mcgrath D.E."/>
            <person name="Sieber C.M.K."/>
            <person name="Emerson J.B."/>
            <person name="Anantharaman K."/>
            <person name="Thomas B.C."/>
            <person name="Malmstrom R."/>
            <person name="Stieglmeier M."/>
            <person name="Klingl A."/>
            <person name="Woyke T."/>
            <person name="Ryan C.M."/>
            <person name="Banfield J.F."/>
        </authorList>
    </citation>
    <scope>NUCLEOTIDE SEQUENCE [LARGE SCALE GENOMIC DNA]</scope>
</reference>
<accession>A0A2M7YK57</accession>
<proteinExistence type="predicted"/>
<keyword evidence="1" id="KW-0472">Membrane</keyword>
<organism evidence="2 3">
    <name type="scientific">Candidatus Portnoybacteria bacterium CG_4_9_14_3_um_filter_44_9</name>
    <dbReference type="NCBI Taxonomy" id="1974806"/>
    <lineage>
        <taxon>Bacteria</taxon>
        <taxon>Candidatus Portnoyibacteriota</taxon>
    </lineage>
</organism>
<comment type="caution">
    <text evidence="2">The sequence shown here is derived from an EMBL/GenBank/DDBJ whole genome shotgun (WGS) entry which is preliminary data.</text>
</comment>
<evidence type="ECO:0000313" key="3">
    <source>
        <dbReference type="Proteomes" id="UP000229026"/>
    </source>
</evidence>
<sequence length="284" mass="31166">MDTIKFNNFNIIVVILVILGAAGAVGIGYYGLKETSSTSQLSDQTGTSASLNSAQQTPSSTITEVVWPSNQELGVGSPSGSIPSMSFSPVVSQLSGPAGNQVVDAYLSAYQEAQRGKESYKEVSFNATIYQYLPLRDFLNALGIKINSEVYQTLDQTDYRAVFCYRDSNAIDRGLILSLQSGDVDHFIKLYPQLEAGLLSWQRTIFSDLKNIFFPDSDFDTTSPKFKTAYANPPDADQIEIATIKDESGADRFVGYNSSQQKIYLANSQECLKRILDAHPDDPE</sequence>
<dbReference type="Proteomes" id="UP000229026">
    <property type="component" value="Unassembled WGS sequence"/>
</dbReference>
<name>A0A2M7YK57_9BACT</name>
<evidence type="ECO:0000256" key="1">
    <source>
        <dbReference type="SAM" id="Phobius"/>
    </source>
</evidence>
<dbReference type="AlphaFoldDB" id="A0A2M7YK57"/>
<gene>
    <name evidence="2" type="ORF">CO161_01490</name>
</gene>
<evidence type="ECO:0000313" key="2">
    <source>
        <dbReference type="EMBL" id="PJA63359.1"/>
    </source>
</evidence>